<dbReference type="NCBIfam" id="TIGR00188">
    <property type="entry name" value="rnpA"/>
    <property type="match status" value="1"/>
</dbReference>
<keyword evidence="4" id="KW-0255">Endonuclease</keyword>
<dbReference type="EMBL" id="JACIFD010000015">
    <property type="protein sequence ID" value="MBB4072116.1"/>
    <property type="molecule type" value="Genomic_DNA"/>
</dbReference>
<reference evidence="8" key="1">
    <citation type="submission" date="2020-08" db="EMBL/GenBank/DDBJ databases">
        <title>Sequencing the genomes of 1000 actinobacteria strains.</title>
        <authorList>
            <person name="Klenk H.-P."/>
        </authorList>
    </citation>
    <scope>NUCLEOTIDE SEQUENCE [LARGE SCALE GENOMIC DNA]</scope>
    <source>
        <strain evidence="8">DSM 27064</strain>
    </source>
</reference>
<organism evidence="8 9">
    <name type="scientific">Canibacter oris</name>
    <dbReference type="NCBI Taxonomy" id="1365628"/>
    <lineage>
        <taxon>Bacteria</taxon>
        <taxon>Bacillati</taxon>
        <taxon>Actinomycetota</taxon>
        <taxon>Actinomycetes</taxon>
        <taxon>Micrococcales</taxon>
        <taxon>Microbacteriaceae</taxon>
        <taxon>Canibacter</taxon>
    </lineage>
</organism>
<evidence type="ECO:0000256" key="2">
    <source>
        <dbReference type="ARBA" id="ARBA00022694"/>
    </source>
</evidence>
<dbReference type="PANTHER" id="PTHR33992">
    <property type="entry name" value="RIBONUCLEASE P PROTEIN COMPONENT"/>
    <property type="match status" value="1"/>
</dbReference>
<evidence type="ECO:0000256" key="7">
    <source>
        <dbReference type="NCBIfam" id="TIGR00188"/>
    </source>
</evidence>
<evidence type="ECO:0000256" key="1">
    <source>
        <dbReference type="ARBA" id="ARBA00002663"/>
    </source>
</evidence>
<keyword evidence="6" id="KW-0694">RNA-binding</keyword>
<dbReference type="GO" id="GO:0004526">
    <property type="term" value="F:ribonuclease P activity"/>
    <property type="evidence" value="ECO:0007669"/>
    <property type="project" value="UniProtKB-UniRule"/>
</dbReference>
<dbReference type="GO" id="GO:0042781">
    <property type="term" value="F:3'-tRNA processing endoribonuclease activity"/>
    <property type="evidence" value="ECO:0007669"/>
    <property type="project" value="TreeGrafter"/>
</dbReference>
<keyword evidence="9" id="KW-1185">Reference proteome</keyword>
<dbReference type="GO" id="GO:0000049">
    <property type="term" value="F:tRNA binding"/>
    <property type="evidence" value="ECO:0007669"/>
    <property type="project" value="InterPro"/>
</dbReference>
<comment type="function">
    <text evidence="1">RNaseP catalyzes the removal of the 5'-leader sequence from pre-tRNA to produce the mature 5'-terminus. It can also cleave other RNA substrates such as 4.5S RNA. The protein component plays an auxiliary but essential role in vivo by binding to the 5'-leader sequence and broadening the substrate specificity of the ribozyme.</text>
</comment>
<dbReference type="PROSITE" id="PS00648">
    <property type="entry name" value="RIBONUCLEASE_P"/>
    <property type="match status" value="1"/>
</dbReference>
<accession>A0A840DSK5</accession>
<keyword evidence="2" id="KW-0819">tRNA processing</keyword>
<comment type="caution">
    <text evidence="8">The sequence shown here is derived from an EMBL/GenBank/DDBJ whole genome shotgun (WGS) entry which is preliminary data.</text>
</comment>
<keyword evidence="3" id="KW-0540">Nuclease</keyword>
<protein>
    <recommendedName>
        <fullName evidence="7">Ribonuclease P protein component</fullName>
        <ecNumber evidence="7">3.1.26.5</ecNumber>
    </recommendedName>
</protein>
<dbReference type="Gene3D" id="3.30.230.10">
    <property type="match status" value="1"/>
</dbReference>
<proteinExistence type="predicted"/>
<dbReference type="InterPro" id="IPR020568">
    <property type="entry name" value="Ribosomal_Su5_D2-typ_SF"/>
</dbReference>
<evidence type="ECO:0000256" key="6">
    <source>
        <dbReference type="ARBA" id="ARBA00022884"/>
    </source>
</evidence>
<evidence type="ECO:0000313" key="8">
    <source>
        <dbReference type="EMBL" id="MBB4072116.1"/>
    </source>
</evidence>
<evidence type="ECO:0000256" key="3">
    <source>
        <dbReference type="ARBA" id="ARBA00022722"/>
    </source>
</evidence>
<dbReference type="EC" id="3.1.26.5" evidence="7"/>
<dbReference type="InterPro" id="IPR000100">
    <property type="entry name" value="RNase_P"/>
</dbReference>
<dbReference type="Proteomes" id="UP000571183">
    <property type="component" value="Unassembled WGS sequence"/>
</dbReference>
<keyword evidence="5 8" id="KW-0378">Hydrolase</keyword>
<dbReference type="SUPFAM" id="SSF54211">
    <property type="entry name" value="Ribosomal protein S5 domain 2-like"/>
    <property type="match status" value="1"/>
</dbReference>
<evidence type="ECO:0000256" key="4">
    <source>
        <dbReference type="ARBA" id="ARBA00022759"/>
    </source>
</evidence>
<evidence type="ECO:0000313" key="9">
    <source>
        <dbReference type="Proteomes" id="UP000571183"/>
    </source>
</evidence>
<dbReference type="InterPro" id="IPR014721">
    <property type="entry name" value="Ribsml_uS5_D2-typ_fold_subgr"/>
</dbReference>
<sequence length="127" mass="13791">MGGKFCLAHAVLLSPSGNQSNIEAEKSGKTTISQLNVSRETSSNITADDTGCRFGFIITKTVGNAVTRNLLRRRLKSICEIAVKNGFSGAEVVFRVFPQAANVSYQELETAVLKQLQRVQERANADT</sequence>
<name>A0A840DSK5_9MICO</name>
<dbReference type="InterPro" id="IPR020539">
    <property type="entry name" value="RNase_P_CS"/>
</dbReference>
<dbReference type="AlphaFoldDB" id="A0A840DSK5"/>
<dbReference type="PANTHER" id="PTHR33992:SF1">
    <property type="entry name" value="RIBONUCLEASE P PROTEIN COMPONENT"/>
    <property type="match status" value="1"/>
</dbReference>
<gene>
    <name evidence="8" type="ORF">F5897_001442</name>
</gene>
<dbReference type="Pfam" id="PF00825">
    <property type="entry name" value="Ribonuclease_P"/>
    <property type="match status" value="1"/>
</dbReference>
<dbReference type="GO" id="GO:0030677">
    <property type="term" value="C:ribonuclease P complex"/>
    <property type="evidence" value="ECO:0007669"/>
    <property type="project" value="TreeGrafter"/>
</dbReference>
<evidence type="ECO:0000256" key="5">
    <source>
        <dbReference type="ARBA" id="ARBA00022801"/>
    </source>
</evidence>